<dbReference type="GO" id="GO:0046872">
    <property type="term" value="F:metal ion binding"/>
    <property type="evidence" value="ECO:0007669"/>
    <property type="project" value="UniProtKB-KW"/>
</dbReference>
<dbReference type="GeneID" id="79851505"/>
<dbReference type="PROSITE" id="PS00792">
    <property type="entry name" value="DHPS_1"/>
    <property type="match status" value="1"/>
</dbReference>
<evidence type="ECO:0000256" key="2">
    <source>
        <dbReference type="ARBA" id="ARBA00001946"/>
    </source>
</evidence>
<evidence type="ECO:0000313" key="12">
    <source>
        <dbReference type="EMBL" id="TQE43040.1"/>
    </source>
</evidence>
<dbReference type="Gene3D" id="3.20.20.20">
    <property type="entry name" value="Dihydropteroate synthase-like"/>
    <property type="match status" value="1"/>
</dbReference>
<evidence type="ECO:0000256" key="6">
    <source>
        <dbReference type="ARBA" id="ARBA00022679"/>
    </source>
</evidence>
<dbReference type="PANTHER" id="PTHR20941">
    <property type="entry name" value="FOLATE SYNTHESIS PROTEINS"/>
    <property type="match status" value="1"/>
</dbReference>
<gene>
    <name evidence="12" type="primary">folP</name>
    <name evidence="12" type="ORF">EJK80_09200</name>
</gene>
<evidence type="ECO:0000256" key="4">
    <source>
        <dbReference type="ARBA" id="ARBA00009503"/>
    </source>
</evidence>
<dbReference type="GO" id="GO:0046656">
    <property type="term" value="P:folic acid biosynthetic process"/>
    <property type="evidence" value="ECO:0007669"/>
    <property type="project" value="UniProtKB-KW"/>
</dbReference>
<comment type="caution">
    <text evidence="12">The sequence shown here is derived from an EMBL/GenBank/DDBJ whole genome shotgun (WGS) entry which is preliminary data.</text>
</comment>
<comment type="cofactor">
    <cofactor evidence="2 10">
        <name>Mg(2+)</name>
        <dbReference type="ChEBI" id="CHEBI:18420"/>
    </cofactor>
</comment>
<dbReference type="PROSITE" id="PS50972">
    <property type="entry name" value="PTERIN_BINDING"/>
    <property type="match status" value="1"/>
</dbReference>
<dbReference type="InterPro" id="IPR011005">
    <property type="entry name" value="Dihydropteroate_synth-like_sf"/>
</dbReference>
<comment type="catalytic activity">
    <reaction evidence="1">
        <text>(7,8-dihydropterin-6-yl)methyl diphosphate + 4-aminobenzoate = 7,8-dihydropteroate + diphosphate</text>
        <dbReference type="Rhea" id="RHEA:19949"/>
        <dbReference type="ChEBI" id="CHEBI:17836"/>
        <dbReference type="ChEBI" id="CHEBI:17839"/>
        <dbReference type="ChEBI" id="CHEBI:33019"/>
        <dbReference type="ChEBI" id="CHEBI:72950"/>
        <dbReference type="EC" id="2.5.1.15"/>
    </reaction>
</comment>
<dbReference type="SUPFAM" id="SSF51717">
    <property type="entry name" value="Dihydropteroate synthetase-like"/>
    <property type="match status" value="1"/>
</dbReference>
<keyword evidence="13" id="KW-1185">Reference proteome</keyword>
<dbReference type="CDD" id="cd00739">
    <property type="entry name" value="DHPS"/>
    <property type="match status" value="1"/>
</dbReference>
<dbReference type="GO" id="GO:0004156">
    <property type="term" value="F:dihydropteroate synthase activity"/>
    <property type="evidence" value="ECO:0007669"/>
    <property type="project" value="UniProtKB-EC"/>
</dbReference>
<dbReference type="InterPro" id="IPR000489">
    <property type="entry name" value="Pterin-binding_dom"/>
</dbReference>
<sequence length="314" mass="32325">MQPAARVSDVSVPGRTLVMGIVNVTEDSFSDGGRWLNHETAIAHARELVAAGADMIDVGGESTRPGAVRVEERDEIERVVPVIEALHAEGIRTSVDTMRAATAAAAAAAGVDMVNDVSGGLADPEMFAAMADAGRTVCLMHWRTEKFGSAAGTANHGGDVVRDVHQVFDELVAAAVKAGVREDAIVLDPGLGFAKSPQDNWALLHALPEFLDGPFPLLVGASRKRFLAAVRADRGAESNPLLADPATAAVTAISAHLGAWGVRVHEVGASRDAVDVAAAWARGKDYAGGEGASGSYANGADHGTVATTALGKAK</sequence>
<evidence type="ECO:0000256" key="5">
    <source>
        <dbReference type="ARBA" id="ARBA00012458"/>
    </source>
</evidence>
<comment type="function">
    <text evidence="10">Catalyzes the condensation of para-aminobenzoate (pABA) with 6-hydroxymethyl-7,8-dihydropterin diphosphate (DHPt-PP) to form 7,8-dihydropteroate (H2Pte), the immediate precursor of folate derivatives.</text>
</comment>
<proteinExistence type="inferred from homology"/>
<dbReference type="Pfam" id="PF00809">
    <property type="entry name" value="Pterin_bind"/>
    <property type="match status" value="1"/>
</dbReference>
<dbReference type="RefSeq" id="WP_066492926.1">
    <property type="nucleotide sequence ID" value="NZ_JADPQA010000001.1"/>
</dbReference>
<dbReference type="PANTHER" id="PTHR20941:SF1">
    <property type="entry name" value="FOLIC ACID SYNTHESIS PROTEIN FOL1"/>
    <property type="match status" value="1"/>
</dbReference>
<keyword evidence="8 10" id="KW-0460">Magnesium</keyword>
<evidence type="ECO:0000256" key="3">
    <source>
        <dbReference type="ARBA" id="ARBA00004763"/>
    </source>
</evidence>
<evidence type="ECO:0000256" key="8">
    <source>
        <dbReference type="ARBA" id="ARBA00022842"/>
    </source>
</evidence>
<organism evidence="12 13">
    <name type="scientific">Corynebacterium phoceense</name>
    <dbReference type="NCBI Taxonomy" id="1686286"/>
    <lineage>
        <taxon>Bacteria</taxon>
        <taxon>Bacillati</taxon>
        <taxon>Actinomycetota</taxon>
        <taxon>Actinomycetes</taxon>
        <taxon>Mycobacteriales</taxon>
        <taxon>Corynebacteriaceae</taxon>
        <taxon>Corynebacterium</taxon>
    </lineage>
</organism>
<evidence type="ECO:0000256" key="10">
    <source>
        <dbReference type="RuleBase" id="RU361205"/>
    </source>
</evidence>
<dbReference type="InterPro" id="IPR006390">
    <property type="entry name" value="DHP_synth_dom"/>
</dbReference>
<keyword evidence="7 10" id="KW-0479">Metal-binding</keyword>
<dbReference type="InterPro" id="IPR045031">
    <property type="entry name" value="DHP_synth-like"/>
</dbReference>
<protein>
    <recommendedName>
        <fullName evidence="5 10">Dihydropteroate synthase</fullName>
        <shortName evidence="10">DHPS</shortName>
        <ecNumber evidence="5 10">2.5.1.15</ecNumber>
    </recommendedName>
    <alternativeName>
        <fullName evidence="10">Dihydropteroate pyrophosphorylase</fullName>
    </alternativeName>
</protein>
<dbReference type="GO" id="GO:0046654">
    <property type="term" value="P:tetrahydrofolate biosynthetic process"/>
    <property type="evidence" value="ECO:0007669"/>
    <property type="project" value="UniProtKB-UniPathway"/>
</dbReference>
<comment type="similarity">
    <text evidence="4 10">Belongs to the DHPS family.</text>
</comment>
<dbReference type="PROSITE" id="PS00793">
    <property type="entry name" value="DHPS_2"/>
    <property type="match status" value="1"/>
</dbReference>
<dbReference type="AlphaFoldDB" id="A0A540R5P0"/>
<evidence type="ECO:0000313" key="13">
    <source>
        <dbReference type="Proteomes" id="UP000318080"/>
    </source>
</evidence>
<keyword evidence="6 10" id="KW-0808">Transferase</keyword>
<evidence type="ECO:0000256" key="9">
    <source>
        <dbReference type="ARBA" id="ARBA00022909"/>
    </source>
</evidence>
<evidence type="ECO:0000256" key="1">
    <source>
        <dbReference type="ARBA" id="ARBA00000012"/>
    </source>
</evidence>
<accession>A0A540R5P0</accession>
<dbReference type="UniPathway" id="UPA00077">
    <property type="reaction ID" value="UER00156"/>
</dbReference>
<feature type="domain" description="Pterin-binding" evidence="11">
    <location>
        <begin position="16"/>
        <end position="275"/>
    </location>
</feature>
<evidence type="ECO:0000256" key="7">
    <source>
        <dbReference type="ARBA" id="ARBA00022723"/>
    </source>
</evidence>
<evidence type="ECO:0000259" key="11">
    <source>
        <dbReference type="PROSITE" id="PS50972"/>
    </source>
</evidence>
<comment type="pathway">
    <text evidence="3 10">Cofactor biosynthesis; tetrahydrofolate biosynthesis; 7,8-dihydrofolate from 2-amino-4-hydroxy-6-hydroxymethyl-7,8-dihydropteridine diphosphate and 4-aminobenzoate: step 1/2.</text>
</comment>
<dbReference type="EC" id="2.5.1.15" evidence="5 10"/>
<keyword evidence="9 10" id="KW-0289">Folate biosynthesis</keyword>
<dbReference type="EMBL" id="VHIR01000013">
    <property type="protein sequence ID" value="TQE43040.1"/>
    <property type="molecule type" value="Genomic_DNA"/>
</dbReference>
<dbReference type="STRING" id="1686286.GCA_900092335_00128"/>
<name>A0A540R5P0_9CORY</name>
<reference evidence="12 13" key="1">
    <citation type="submission" date="2019-06" db="EMBL/GenBank/DDBJ databases">
        <title>Draft genome of C. phoceense Strain 272.</title>
        <authorList>
            <person name="Pacheco L.G.C."/>
            <person name="Barberis C.M."/>
            <person name="Almuzara M.N."/>
            <person name="Traglia G.M."/>
            <person name="Santos C.S."/>
            <person name="Rocha D.J.P.G."/>
            <person name="Aguiar E.R.G.R."/>
            <person name="Vay C.A."/>
        </authorList>
    </citation>
    <scope>NUCLEOTIDE SEQUENCE [LARGE SCALE GENOMIC DNA]</scope>
    <source>
        <strain evidence="12 13">272</strain>
    </source>
</reference>
<dbReference type="GO" id="GO:0005829">
    <property type="term" value="C:cytosol"/>
    <property type="evidence" value="ECO:0007669"/>
    <property type="project" value="TreeGrafter"/>
</dbReference>
<dbReference type="Proteomes" id="UP000318080">
    <property type="component" value="Unassembled WGS sequence"/>
</dbReference>
<dbReference type="NCBIfam" id="TIGR01496">
    <property type="entry name" value="DHPS"/>
    <property type="match status" value="1"/>
</dbReference>